<gene>
    <name evidence="1" type="ORF">C2R22_05695</name>
</gene>
<protein>
    <submittedName>
        <fullName evidence="1">Uncharacterized protein</fullName>
    </submittedName>
</protein>
<organism evidence="1 2">
    <name type="scientific">Salinigranum rubrum</name>
    <dbReference type="NCBI Taxonomy" id="755307"/>
    <lineage>
        <taxon>Archaea</taxon>
        <taxon>Methanobacteriati</taxon>
        <taxon>Methanobacteriota</taxon>
        <taxon>Stenosarchaea group</taxon>
        <taxon>Halobacteria</taxon>
        <taxon>Halobacteriales</taxon>
        <taxon>Haloferacaceae</taxon>
        <taxon>Salinigranum</taxon>
    </lineage>
</organism>
<sequence>MRIQKTEARERRWKHLRKATDRGHTSTALDEAANYYLRMRGNTGAYPAGLLSELITRAEDEGSLTAAEIVEILDCDELPLSYESKWSVG</sequence>
<evidence type="ECO:0000313" key="1">
    <source>
        <dbReference type="EMBL" id="AUV81216.1"/>
    </source>
</evidence>
<dbReference type="AlphaFoldDB" id="A0A2I8VH05"/>
<reference evidence="1 2" key="1">
    <citation type="submission" date="2018-01" db="EMBL/GenBank/DDBJ databases">
        <title>Complete genome sequence of Salinigranum rubrum GX10T, an extremely halophilic archaeon isolated from a marine solar saltern.</title>
        <authorList>
            <person name="Han S."/>
        </authorList>
    </citation>
    <scope>NUCLEOTIDE SEQUENCE [LARGE SCALE GENOMIC DNA]</scope>
    <source>
        <strain evidence="1 2">GX10</strain>
    </source>
</reference>
<name>A0A2I8VH05_9EURY</name>
<accession>A0A2I8VH05</accession>
<dbReference type="EMBL" id="CP026309">
    <property type="protein sequence ID" value="AUV81216.1"/>
    <property type="molecule type" value="Genomic_DNA"/>
</dbReference>
<proteinExistence type="predicted"/>
<dbReference type="KEGG" id="srub:C2R22_05695"/>
<keyword evidence="2" id="KW-1185">Reference proteome</keyword>
<dbReference type="Proteomes" id="UP000236584">
    <property type="component" value="Chromosome"/>
</dbReference>
<evidence type="ECO:0000313" key="2">
    <source>
        <dbReference type="Proteomes" id="UP000236584"/>
    </source>
</evidence>